<proteinExistence type="predicted"/>
<organism evidence="2 3">
    <name type="scientific">Lepidopterella palustris CBS 459.81</name>
    <dbReference type="NCBI Taxonomy" id="1314670"/>
    <lineage>
        <taxon>Eukaryota</taxon>
        <taxon>Fungi</taxon>
        <taxon>Dikarya</taxon>
        <taxon>Ascomycota</taxon>
        <taxon>Pezizomycotina</taxon>
        <taxon>Dothideomycetes</taxon>
        <taxon>Pleosporomycetidae</taxon>
        <taxon>Mytilinidiales</taxon>
        <taxon>Argynnaceae</taxon>
        <taxon>Lepidopterella</taxon>
    </lineage>
</organism>
<evidence type="ECO:0000256" key="1">
    <source>
        <dbReference type="SAM" id="SignalP"/>
    </source>
</evidence>
<feature type="signal peptide" evidence="1">
    <location>
        <begin position="1"/>
        <end position="18"/>
    </location>
</feature>
<dbReference type="Proteomes" id="UP000250266">
    <property type="component" value="Unassembled WGS sequence"/>
</dbReference>
<sequence>MLLSTLLSTLAVTITALALPAAPRSTTPTYQLRVLTNNPTLNNTYLTTLETTNASNSNPLGIYLSLSSRLAPYQFRTSPAPGHFAYVTRASDSTHKATLIGAADLVAMQLVDQAAPEKLEMQAGMAKEWEKWLVFDNGGATELMLRYDSESFSASSWRACNGGQGGSDYDVFWYDGLNALPFKGCEAVSLVVEEVASNACR</sequence>
<gene>
    <name evidence="2" type="ORF">K432DRAFT_424700</name>
</gene>
<evidence type="ECO:0000313" key="2">
    <source>
        <dbReference type="EMBL" id="OCK81737.1"/>
    </source>
</evidence>
<accession>A0A8E2JGR0</accession>
<protein>
    <submittedName>
        <fullName evidence="2">Uncharacterized protein</fullName>
    </submittedName>
</protein>
<dbReference type="AlphaFoldDB" id="A0A8E2JGR0"/>
<evidence type="ECO:0000313" key="3">
    <source>
        <dbReference type="Proteomes" id="UP000250266"/>
    </source>
</evidence>
<dbReference type="EMBL" id="KV744910">
    <property type="protein sequence ID" value="OCK81737.1"/>
    <property type="molecule type" value="Genomic_DNA"/>
</dbReference>
<keyword evidence="3" id="KW-1185">Reference proteome</keyword>
<keyword evidence="1" id="KW-0732">Signal</keyword>
<reference evidence="2 3" key="1">
    <citation type="journal article" date="2016" name="Nat. Commun.">
        <title>Ectomycorrhizal ecology is imprinted in the genome of the dominant symbiotic fungus Cenococcum geophilum.</title>
        <authorList>
            <consortium name="DOE Joint Genome Institute"/>
            <person name="Peter M."/>
            <person name="Kohler A."/>
            <person name="Ohm R.A."/>
            <person name="Kuo A."/>
            <person name="Krutzmann J."/>
            <person name="Morin E."/>
            <person name="Arend M."/>
            <person name="Barry K.W."/>
            <person name="Binder M."/>
            <person name="Choi C."/>
            <person name="Clum A."/>
            <person name="Copeland A."/>
            <person name="Grisel N."/>
            <person name="Haridas S."/>
            <person name="Kipfer T."/>
            <person name="LaButti K."/>
            <person name="Lindquist E."/>
            <person name="Lipzen A."/>
            <person name="Maire R."/>
            <person name="Meier B."/>
            <person name="Mihaltcheva S."/>
            <person name="Molinier V."/>
            <person name="Murat C."/>
            <person name="Poggeler S."/>
            <person name="Quandt C.A."/>
            <person name="Sperisen C."/>
            <person name="Tritt A."/>
            <person name="Tisserant E."/>
            <person name="Crous P.W."/>
            <person name="Henrissat B."/>
            <person name="Nehls U."/>
            <person name="Egli S."/>
            <person name="Spatafora J.W."/>
            <person name="Grigoriev I.V."/>
            <person name="Martin F.M."/>
        </authorList>
    </citation>
    <scope>NUCLEOTIDE SEQUENCE [LARGE SCALE GENOMIC DNA]</scope>
    <source>
        <strain evidence="2 3">CBS 459.81</strain>
    </source>
</reference>
<feature type="chain" id="PRO_5034969942" evidence="1">
    <location>
        <begin position="19"/>
        <end position="201"/>
    </location>
</feature>
<name>A0A8E2JGR0_9PEZI</name>